<keyword evidence="1" id="KW-0732">Signal</keyword>
<proteinExistence type="predicted"/>
<evidence type="ECO:0000256" key="1">
    <source>
        <dbReference type="SAM" id="SignalP"/>
    </source>
</evidence>
<sequence>MKKWMWTGGLLLLLACSEQPAKPVETKKKLRVPKPQTMRVSNSFSTAVPAAIW</sequence>
<protein>
    <submittedName>
        <fullName evidence="2">Uncharacterized protein</fullName>
    </submittedName>
</protein>
<accession>A0A6I6H6G7</accession>
<dbReference type="Proteomes" id="UP000426027">
    <property type="component" value="Chromosome"/>
</dbReference>
<dbReference type="AlphaFoldDB" id="A0A6I6H6G7"/>
<evidence type="ECO:0000313" key="3">
    <source>
        <dbReference type="Proteomes" id="UP000426027"/>
    </source>
</evidence>
<feature type="chain" id="PRO_5026058677" evidence="1">
    <location>
        <begin position="22"/>
        <end position="53"/>
    </location>
</feature>
<keyword evidence="3" id="KW-1185">Reference proteome</keyword>
<dbReference type="KEGG" id="fls:GLV81_18905"/>
<organism evidence="2 3">
    <name type="scientific">Phnomibacter ginsenosidimutans</name>
    <dbReference type="NCBI Taxonomy" id="2676868"/>
    <lineage>
        <taxon>Bacteria</taxon>
        <taxon>Pseudomonadati</taxon>
        <taxon>Bacteroidota</taxon>
        <taxon>Chitinophagia</taxon>
        <taxon>Chitinophagales</taxon>
        <taxon>Chitinophagaceae</taxon>
        <taxon>Phnomibacter</taxon>
    </lineage>
</organism>
<dbReference type="RefSeq" id="WP_157480586.1">
    <property type="nucleotide sequence ID" value="NZ_CP046566.1"/>
</dbReference>
<name>A0A6I6H6G7_9BACT</name>
<evidence type="ECO:0000313" key="2">
    <source>
        <dbReference type="EMBL" id="QGW29911.1"/>
    </source>
</evidence>
<reference evidence="2 3" key="1">
    <citation type="submission" date="2019-11" db="EMBL/GenBank/DDBJ databases">
        <authorList>
            <person name="Im W.T."/>
        </authorList>
    </citation>
    <scope>NUCLEOTIDE SEQUENCE [LARGE SCALE GENOMIC DNA]</scope>
    <source>
        <strain evidence="2 3">SB-02</strain>
    </source>
</reference>
<dbReference type="EMBL" id="CP046566">
    <property type="protein sequence ID" value="QGW29911.1"/>
    <property type="molecule type" value="Genomic_DNA"/>
</dbReference>
<gene>
    <name evidence="2" type="ORF">GLV81_18905</name>
</gene>
<feature type="signal peptide" evidence="1">
    <location>
        <begin position="1"/>
        <end position="21"/>
    </location>
</feature>
<dbReference type="PROSITE" id="PS51257">
    <property type="entry name" value="PROKAR_LIPOPROTEIN"/>
    <property type="match status" value="1"/>
</dbReference>